<gene>
    <name evidence="1" type="ORF">C6P11_02490</name>
</gene>
<dbReference type="Proteomes" id="UP000297646">
    <property type="component" value="Unassembled WGS sequence"/>
</dbReference>
<proteinExistence type="predicted"/>
<dbReference type="EMBL" id="PVSN01000016">
    <property type="protein sequence ID" value="TGE74955.1"/>
    <property type="molecule type" value="Genomic_DNA"/>
</dbReference>
<organism evidence="1 2">
    <name type="scientific">Weissella confusa</name>
    <name type="common">Lactobacillus confusus</name>
    <dbReference type="NCBI Taxonomy" id="1583"/>
    <lineage>
        <taxon>Bacteria</taxon>
        <taxon>Bacillati</taxon>
        <taxon>Bacillota</taxon>
        <taxon>Bacilli</taxon>
        <taxon>Lactobacillales</taxon>
        <taxon>Lactobacillaceae</taxon>
        <taxon>Weissella</taxon>
    </lineage>
</organism>
<protein>
    <submittedName>
        <fullName evidence="1">Uncharacterized protein</fullName>
    </submittedName>
</protein>
<evidence type="ECO:0000313" key="2">
    <source>
        <dbReference type="Proteomes" id="UP000297646"/>
    </source>
</evidence>
<accession>A0A4Z0RY95</accession>
<sequence length="136" mass="14877">MAASKTVSRLMGLPLQKSGTIVPWDVEERFRYKVKAELKESGFVPIMAGNGFSGLDSPTVENLTSFISGYVEKHSITFNKGERDNNLTRLIGGVAKAFAGVTDDDLIEALYNSNIAQLLDNPGKDITNKTRRLLKG</sequence>
<comment type="caution">
    <text evidence="1">The sequence shown here is derived from an EMBL/GenBank/DDBJ whole genome shotgun (WGS) entry which is preliminary data.</text>
</comment>
<reference evidence="1 2" key="1">
    <citation type="submission" date="2018-03" db="EMBL/GenBank/DDBJ databases">
        <title>Genome sequencing of Weissella confusa isolates.</title>
        <authorList>
            <person name="Kajala I."/>
            <person name="Baruah R."/>
            <person name="Bergsveinson J."/>
            <person name="Juvonen R."/>
            <person name="Ziola B."/>
        </authorList>
    </citation>
    <scope>NUCLEOTIDE SEQUENCE [LARGE SCALE GENOMIC DNA]</scope>
    <source>
        <strain evidence="1 2">VTT E-062653</strain>
    </source>
</reference>
<dbReference type="AlphaFoldDB" id="A0A4Z0RY95"/>
<name>A0A4Z0RY95_WEICO</name>
<evidence type="ECO:0000313" key="1">
    <source>
        <dbReference type="EMBL" id="TGE74955.1"/>
    </source>
</evidence>
<dbReference type="OrthoDB" id="2145206at2"/>
<dbReference type="RefSeq" id="WP_135518301.1">
    <property type="nucleotide sequence ID" value="NZ_PVSN01000016.1"/>
</dbReference>